<dbReference type="EMBL" id="CM023489">
    <property type="protein sequence ID" value="KAH6922733.1"/>
    <property type="molecule type" value="Genomic_DNA"/>
</dbReference>
<sequence length="341" mass="37014">MTDRHIDVEELGQREARGEAPAPDNAKTSGPSEDVVSADAPTELPSTSWLIRANAPEYAKPTATSSPSGNKDQTAWRKRGTVGSEPGPSVGKKLKLSDHIPESFVMDYESRDTCTLKLTNFGHGVTEADVIQLCANALEVKHKFKDGELLCSFALYESEEGAMEAVRCLKDAQLKGSPFLIIYCGAKWKHLTQRPEVLQDTLDLQNVPESLQDRDKLAALFPTGQVVGLWPNGFAQARVKFPSSEALIEAVKKPECRTVDGHHMKLALAVAHREHAAWGALGSASDKQPQDEAAKVECQPQDGSKEENSGNNSICSGRKGPSKKSRSSKGSIGKPEEKRTQ</sequence>
<comment type="caution">
    <text evidence="1">The sequence shown here is derived from an EMBL/GenBank/DDBJ whole genome shotgun (WGS) entry which is preliminary data.</text>
</comment>
<name>A0ACB7RJX6_HYAAI</name>
<reference evidence="1" key="1">
    <citation type="submission" date="2020-05" db="EMBL/GenBank/DDBJ databases">
        <title>Large-scale comparative analyses of tick genomes elucidate their genetic diversity and vector capacities.</title>
        <authorList>
            <person name="Jia N."/>
            <person name="Wang J."/>
            <person name="Shi W."/>
            <person name="Du L."/>
            <person name="Sun Y."/>
            <person name="Zhan W."/>
            <person name="Jiang J."/>
            <person name="Wang Q."/>
            <person name="Zhang B."/>
            <person name="Ji P."/>
            <person name="Sakyi L.B."/>
            <person name="Cui X."/>
            <person name="Yuan T."/>
            <person name="Jiang B."/>
            <person name="Yang W."/>
            <person name="Lam T.T.-Y."/>
            <person name="Chang Q."/>
            <person name="Ding S."/>
            <person name="Wang X."/>
            <person name="Zhu J."/>
            <person name="Ruan X."/>
            <person name="Zhao L."/>
            <person name="Wei J."/>
            <person name="Que T."/>
            <person name="Du C."/>
            <person name="Cheng J."/>
            <person name="Dai P."/>
            <person name="Han X."/>
            <person name="Huang E."/>
            <person name="Gao Y."/>
            <person name="Liu J."/>
            <person name="Shao H."/>
            <person name="Ye R."/>
            <person name="Li L."/>
            <person name="Wei W."/>
            <person name="Wang X."/>
            <person name="Wang C."/>
            <person name="Yang T."/>
            <person name="Huo Q."/>
            <person name="Li W."/>
            <person name="Guo W."/>
            <person name="Chen H."/>
            <person name="Zhou L."/>
            <person name="Ni X."/>
            <person name="Tian J."/>
            <person name="Zhou Y."/>
            <person name="Sheng Y."/>
            <person name="Liu T."/>
            <person name="Pan Y."/>
            <person name="Xia L."/>
            <person name="Li J."/>
            <person name="Zhao F."/>
            <person name="Cao W."/>
        </authorList>
    </citation>
    <scope>NUCLEOTIDE SEQUENCE</scope>
    <source>
        <strain evidence="1">Hyas-2018</strain>
    </source>
</reference>
<gene>
    <name evidence="1" type="ORF">HPB50_018349</name>
</gene>
<accession>A0ACB7RJX6</accession>
<evidence type="ECO:0000313" key="2">
    <source>
        <dbReference type="Proteomes" id="UP000821845"/>
    </source>
</evidence>
<dbReference type="Proteomes" id="UP000821845">
    <property type="component" value="Chromosome 9"/>
</dbReference>
<organism evidence="1 2">
    <name type="scientific">Hyalomma asiaticum</name>
    <name type="common">Tick</name>
    <dbReference type="NCBI Taxonomy" id="266040"/>
    <lineage>
        <taxon>Eukaryota</taxon>
        <taxon>Metazoa</taxon>
        <taxon>Ecdysozoa</taxon>
        <taxon>Arthropoda</taxon>
        <taxon>Chelicerata</taxon>
        <taxon>Arachnida</taxon>
        <taxon>Acari</taxon>
        <taxon>Parasitiformes</taxon>
        <taxon>Ixodida</taxon>
        <taxon>Ixodoidea</taxon>
        <taxon>Ixodidae</taxon>
        <taxon>Hyalomminae</taxon>
        <taxon>Hyalomma</taxon>
    </lineage>
</organism>
<protein>
    <submittedName>
        <fullName evidence="1">Uncharacterized protein</fullName>
    </submittedName>
</protein>
<evidence type="ECO:0000313" key="1">
    <source>
        <dbReference type="EMBL" id="KAH6922733.1"/>
    </source>
</evidence>
<proteinExistence type="predicted"/>
<keyword evidence="2" id="KW-1185">Reference proteome</keyword>